<dbReference type="AlphaFoldDB" id="A0A7W3LYJ4"/>
<dbReference type="Pfam" id="PF00144">
    <property type="entry name" value="Beta-lactamase"/>
    <property type="match status" value="1"/>
</dbReference>
<feature type="region of interest" description="Disordered" evidence="1">
    <location>
        <begin position="411"/>
        <end position="432"/>
    </location>
</feature>
<dbReference type="EC" id="3.4.16.4" evidence="3"/>
<sequence length="432" mass="46386">MSRFGTPGRLAFAATLVTVLVTAPLGGPAARAHLPGPTPAAAPAAERPATLDPGRLRATLEATRATGMYGLYSTVRAGGERWQGASGVADVRTRRPVEPGLTHRVGDVTAMFTAVAVLRQAERGRLRLDDPVAAHLPDLFPDDRGQRVTVRMLLDHTSGVADHRHATFPSLTERSPASLDAGRRRRADVDRLIDRGVSAPPTGVPGERWSYSTTNTLVAGRVLEKVTGERAEDVITRDVIRRAGLRHTAFPRQPRLRSPHARAYEGLYGGLTPPRDYSDYDMSYAWTAGALASTMDDLTRFQRALFQGRLLDARSLAEMRRTVPATDGTTAFRYGLGLAAFDLSCGTFWGHDGAVFGAGTRVLSGPDGERQLAVGWNLTGYQRLDGAGRPVVHPIDNALRAHVEQALCGGPDTLPAGPGSQPMPLVHLDPAR</sequence>
<evidence type="ECO:0000256" key="1">
    <source>
        <dbReference type="SAM" id="MobiDB-lite"/>
    </source>
</evidence>
<dbReference type="SUPFAM" id="SSF56601">
    <property type="entry name" value="beta-lactamase/transpeptidase-like"/>
    <property type="match status" value="1"/>
</dbReference>
<accession>A0A7W3LYJ4</accession>
<comment type="caution">
    <text evidence="3">The sequence shown here is derived from an EMBL/GenBank/DDBJ whole genome shotgun (WGS) entry which is preliminary data.</text>
</comment>
<keyword evidence="3" id="KW-0645">Protease</keyword>
<dbReference type="Proteomes" id="UP000572680">
    <property type="component" value="Unassembled WGS sequence"/>
</dbReference>
<evidence type="ECO:0000259" key="2">
    <source>
        <dbReference type="Pfam" id="PF00144"/>
    </source>
</evidence>
<organism evidence="3 4">
    <name type="scientific">Actinomadura namibiensis</name>
    <dbReference type="NCBI Taxonomy" id="182080"/>
    <lineage>
        <taxon>Bacteria</taxon>
        <taxon>Bacillati</taxon>
        <taxon>Actinomycetota</taxon>
        <taxon>Actinomycetes</taxon>
        <taxon>Streptosporangiales</taxon>
        <taxon>Thermomonosporaceae</taxon>
        <taxon>Actinomadura</taxon>
    </lineage>
</organism>
<dbReference type="InterPro" id="IPR012338">
    <property type="entry name" value="Beta-lactam/transpept-like"/>
</dbReference>
<evidence type="ECO:0000313" key="3">
    <source>
        <dbReference type="EMBL" id="MBA8956646.1"/>
    </source>
</evidence>
<dbReference type="RefSeq" id="WP_220510413.1">
    <property type="nucleotide sequence ID" value="NZ_BAAALP010000065.1"/>
</dbReference>
<dbReference type="PANTHER" id="PTHR46825:SF7">
    <property type="entry name" value="D-ALANYL-D-ALANINE CARBOXYPEPTIDASE"/>
    <property type="match status" value="1"/>
</dbReference>
<keyword evidence="4" id="KW-1185">Reference proteome</keyword>
<dbReference type="GO" id="GO:0009002">
    <property type="term" value="F:serine-type D-Ala-D-Ala carboxypeptidase activity"/>
    <property type="evidence" value="ECO:0007669"/>
    <property type="project" value="UniProtKB-EC"/>
</dbReference>
<dbReference type="Gene3D" id="3.40.710.10">
    <property type="entry name" value="DD-peptidase/beta-lactamase superfamily"/>
    <property type="match status" value="1"/>
</dbReference>
<dbReference type="InterPro" id="IPR001466">
    <property type="entry name" value="Beta-lactam-related"/>
</dbReference>
<reference evidence="3 4" key="1">
    <citation type="submission" date="2020-08" db="EMBL/GenBank/DDBJ databases">
        <title>Genomic Encyclopedia of Type Strains, Phase IV (KMG-IV): sequencing the most valuable type-strain genomes for metagenomic binning, comparative biology and taxonomic classification.</title>
        <authorList>
            <person name="Goeker M."/>
        </authorList>
    </citation>
    <scope>NUCLEOTIDE SEQUENCE [LARGE SCALE GENOMIC DNA]</scope>
    <source>
        <strain evidence="3 4">DSM 44197</strain>
    </source>
</reference>
<keyword evidence="3" id="KW-0378">Hydrolase</keyword>
<evidence type="ECO:0000313" key="4">
    <source>
        <dbReference type="Proteomes" id="UP000572680"/>
    </source>
</evidence>
<dbReference type="PANTHER" id="PTHR46825">
    <property type="entry name" value="D-ALANYL-D-ALANINE-CARBOXYPEPTIDASE/ENDOPEPTIDASE AMPH"/>
    <property type="match status" value="1"/>
</dbReference>
<protein>
    <submittedName>
        <fullName evidence="3">D-alanyl-D-alanine carboxypeptidase</fullName>
        <ecNumber evidence="3">3.4.16.4</ecNumber>
    </submittedName>
</protein>
<dbReference type="InterPro" id="IPR050491">
    <property type="entry name" value="AmpC-like"/>
</dbReference>
<proteinExistence type="predicted"/>
<dbReference type="EMBL" id="JACJIA010000017">
    <property type="protein sequence ID" value="MBA8956646.1"/>
    <property type="molecule type" value="Genomic_DNA"/>
</dbReference>
<name>A0A7W3LYJ4_ACTNM</name>
<keyword evidence="3" id="KW-0121">Carboxypeptidase</keyword>
<gene>
    <name evidence="3" type="ORF">HNR61_008335</name>
</gene>
<feature type="domain" description="Beta-lactamase-related" evidence="2">
    <location>
        <begin position="59"/>
        <end position="377"/>
    </location>
</feature>